<dbReference type="GO" id="GO:0016020">
    <property type="term" value="C:membrane"/>
    <property type="evidence" value="ECO:0007669"/>
    <property type="project" value="UniProtKB-SubCell"/>
</dbReference>
<dbReference type="Gene3D" id="1.20.1250.20">
    <property type="entry name" value="MFS general substrate transporter like domains"/>
    <property type="match status" value="2"/>
</dbReference>
<dbReference type="InterPro" id="IPR000109">
    <property type="entry name" value="POT_fam"/>
</dbReference>
<dbReference type="InterPro" id="IPR036259">
    <property type="entry name" value="MFS_trans_sf"/>
</dbReference>
<dbReference type="OMA" id="IHMALLF"/>
<protein>
    <submittedName>
        <fullName evidence="7">Uncharacterized protein</fullName>
    </submittedName>
</protein>
<feature type="transmembrane region" description="Helical" evidence="6">
    <location>
        <begin position="106"/>
        <end position="131"/>
    </location>
</feature>
<dbReference type="Ensembl" id="ENSEBUT00000003926.1">
    <property type="protein sequence ID" value="ENSEBUP00000003551.1"/>
    <property type="gene ID" value="ENSEBUG00000002546.1"/>
</dbReference>
<dbReference type="Pfam" id="PF00854">
    <property type="entry name" value="PTR2"/>
    <property type="match status" value="1"/>
</dbReference>
<evidence type="ECO:0000256" key="6">
    <source>
        <dbReference type="SAM" id="Phobius"/>
    </source>
</evidence>
<keyword evidence="8" id="KW-1185">Reference proteome</keyword>
<evidence type="ECO:0000313" key="8">
    <source>
        <dbReference type="Proteomes" id="UP000694388"/>
    </source>
</evidence>
<reference evidence="7" key="1">
    <citation type="submission" date="2025-08" db="UniProtKB">
        <authorList>
            <consortium name="Ensembl"/>
        </authorList>
    </citation>
    <scope>IDENTIFICATION</scope>
</reference>
<keyword evidence="3" id="KW-0769">Symport</keyword>
<evidence type="ECO:0000256" key="2">
    <source>
        <dbReference type="ARBA" id="ARBA00022692"/>
    </source>
</evidence>
<evidence type="ECO:0000256" key="1">
    <source>
        <dbReference type="ARBA" id="ARBA00004141"/>
    </source>
</evidence>
<comment type="subcellular location">
    <subcellularLocation>
        <location evidence="1">Membrane</location>
        <topology evidence="1">Multi-pass membrane protein</topology>
    </subcellularLocation>
</comment>
<keyword evidence="4 6" id="KW-1133">Transmembrane helix</keyword>
<name>A0A8C4N9Z6_EPTBU</name>
<dbReference type="GO" id="GO:0015293">
    <property type="term" value="F:symporter activity"/>
    <property type="evidence" value="ECO:0007669"/>
    <property type="project" value="UniProtKB-KW"/>
</dbReference>
<dbReference type="AlphaFoldDB" id="A0A8C4N9Z6"/>
<evidence type="ECO:0000256" key="3">
    <source>
        <dbReference type="ARBA" id="ARBA00022847"/>
    </source>
</evidence>
<dbReference type="Proteomes" id="UP000694388">
    <property type="component" value="Unplaced"/>
</dbReference>
<evidence type="ECO:0000256" key="4">
    <source>
        <dbReference type="ARBA" id="ARBA00022989"/>
    </source>
</evidence>
<keyword evidence="3" id="KW-0813">Transport</keyword>
<sequence length="145" mass="15995">QVEKNTLKEPSLSIPHFFSFSLLSQRICGSNYPLSIVFVVVTEFCERFSFYGMKALHDIHCILFFCSLSLRCWFNRTIIYLSIVYVIGHVVKTIGAVPIIGDGHTALAVVGLVFIAFGTGGIKPCVAAFGGDQFEAHQVSMVVED</sequence>
<evidence type="ECO:0000313" key="7">
    <source>
        <dbReference type="Ensembl" id="ENSEBUP00000003551.1"/>
    </source>
</evidence>
<proteinExistence type="predicted"/>
<reference evidence="7" key="2">
    <citation type="submission" date="2025-09" db="UniProtKB">
        <authorList>
            <consortium name="Ensembl"/>
        </authorList>
    </citation>
    <scope>IDENTIFICATION</scope>
</reference>
<evidence type="ECO:0000256" key="5">
    <source>
        <dbReference type="ARBA" id="ARBA00023136"/>
    </source>
</evidence>
<dbReference type="GeneTree" id="ENSGT00940000156507"/>
<feature type="transmembrane region" description="Helical" evidence="6">
    <location>
        <begin position="78"/>
        <end position="100"/>
    </location>
</feature>
<keyword evidence="2 6" id="KW-0812">Transmembrane</keyword>
<accession>A0A8C4N9Z6</accession>
<organism evidence="7 8">
    <name type="scientific">Eptatretus burgeri</name>
    <name type="common">Inshore hagfish</name>
    <dbReference type="NCBI Taxonomy" id="7764"/>
    <lineage>
        <taxon>Eukaryota</taxon>
        <taxon>Metazoa</taxon>
        <taxon>Chordata</taxon>
        <taxon>Craniata</taxon>
        <taxon>Vertebrata</taxon>
        <taxon>Cyclostomata</taxon>
        <taxon>Myxini</taxon>
        <taxon>Myxiniformes</taxon>
        <taxon>Myxinidae</taxon>
        <taxon>Eptatretinae</taxon>
        <taxon>Eptatretus</taxon>
    </lineage>
</organism>
<keyword evidence="5 6" id="KW-0472">Membrane</keyword>